<evidence type="ECO:0000313" key="4">
    <source>
        <dbReference type="Proteomes" id="UP001319827"/>
    </source>
</evidence>
<name>A0ABM8HRW4_9BACT</name>
<dbReference type="PANTHER" id="PTHR30203:SF24">
    <property type="entry name" value="BLR4935 PROTEIN"/>
    <property type="match status" value="1"/>
</dbReference>
<dbReference type="Gene3D" id="1.20.1600.10">
    <property type="entry name" value="Outer membrane efflux proteins (OEP)"/>
    <property type="match status" value="1"/>
</dbReference>
<accession>A0ABM8HRW4</accession>
<dbReference type="EMBL" id="AP024355">
    <property type="protein sequence ID" value="BCR03687.1"/>
    <property type="molecule type" value="Genomic_DNA"/>
</dbReference>
<keyword evidence="4" id="KW-1185">Reference proteome</keyword>
<dbReference type="InterPro" id="IPR003423">
    <property type="entry name" value="OMP_efflux"/>
</dbReference>
<dbReference type="RefSeq" id="WP_221251149.1">
    <property type="nucleotide sequence ID" value="NZ_AP024355.1"/>
</dbReference>
<dbReference type="PANTHER" id="PTHR30203">
    <property type="entry name" value="OUTER MEMBRANE CATION EFFLUX PROTEIN"/>
    <property type="match status" value="1"/>
</dbReference>
<protein>
    <submittedName>
        <fullName evidence="3">Cytochrome c</fullName>
    </submittedName>
</protein>
<dbReference type="Pfam" id="PF02321">
    <property type="entry name" value="OEP"/>
    <property type="match status" value="2"/>
</dbReference>
<dbReference type="InterPro" id="IPR010131">
    <property type="entry name" value="MdtP/NodT-like"/>
</dbReference>
<evidence type="ECO:0000256" key="1">
    <source>
        <dbReference type="ARBA" id="ARBA00007613"/>
    </source>
</evidence>
<keyword evidence="2" id="KW-0732">Signal</keyword>
<proteinExistence type="inferred from homology"/>
<dbReference type="SUPFAM" id="SSF56954">
    <property type="entry name" value="Outer membrane efflux proteins (OEP)"/>
    <property type="match status" value="1"/>
</dbReference>
<evidence type="ECO:0000256" key="2">
    <source>
        <dbReference type="SAM" id="SignalP"/>
    </source>
</evidence>
<feature type="chain" id="PRO_5046019218" evidence="2">
    <location>
        <begin position="23"/>
        <end position="428"/>
    </location>
</feature>
<reference evidence="3 4" key="1">
    <citation type="journal article" date="2016" name="C (Basel)">
        <title>Selective Growth of and Electricity Production by Marine Exoelectrogenic Bacteria in Self-Aggregated Hydrogel of Microbially Reduced Graphene Oxide.</title>
        <authorList>
            <person name="Yoshida N."/>
            <person name="Goto Y."/>
            <person name="Miyata Y."/>
        </authorList>
    </citation>
    <scope>NUCLEOTIDE SEQUENCE [LARGE SCALE GENOMIC DNA]</scope>
    <source>
        <strain evidence="3 4">NIT-T3</strain>
    </source>
</reference>
<sequence>MRRAMILLGALYFLLPAGPAWSQPDDLLPAGENLTLTRALALASEHNPTLAAFGEELRAKDATALQAGLLPNPELAIEVENFAGEDELEGLDGAETTIALAQLVELGGKRSKRRQVAGYDKDLAGWDYQARKLDLLAGTAKAFIQLLAAQQSLAQAGELARLSEQVFEAVAARVEAGKVPPVEQTRAQVELAAARTAAFRAGRDLEAARRRLAAFWGEERPAFARALGDLTAIAPLPAEEQFAAQLANNPDLARWGSELEQREASLALARSAAIPDLTLSLGVRNSQESDSNALVAGIELPLPLFDRNQGGIREARAILEKARAERRAAASEARAGLAEAWQNLAAAHAEASALRDEILPGAQSAFESTEFAYREGKFDFLQMLDAQRTLFEVRSQYLQALTSYHLARTEAKRLIGAPLHDLLETADK</sequence>
<gene>
    <name evidence="3" type="ORF">DESUT3_07560</name>
</gene>
<comment type="similarity">
    <text evidence="1">Belongs to the outer membrane factor (OMF) (TC 1.B.17) family.</text>
</comment>
<organism evidence="3 4">
    <name type="scientific">Desulfuromonas versatilis</name>
    <dbReference type="NCBI Taxonomy" id="2802975"/>
    <lineage>
        <taxon>Bacteria</taxon>
        <taxon>Pseudomonadati</taxon>
        <taxon>Thermodesulfobacteriota</taxon>
        <taxon>Desulfuromonadia</taxon>
        <taxon>Desulfuromonadales</taxon>
        <taxon>Desulfuromonadaceae</taxon>
        <taxon>Desulfuromonas</taxon>
    </lineage>
</organism>
<dbReference type="Proteomes" id="UP001319827">
    <property type="component" value="Chromosome"/>
</dbReference>
<evidence type="ECO:0000313" key="3">
    <source>
        <dbReference type="EMBL" id="BCR03687.1"/>
    </source>
</evidence>
<reference evidence="3 4" key="2">
    <citation type="journal article" date="2021" name="Int. J. Syst. Evol. Microbiol.">
        <title>Isolation and Polyphasic Characterization of Desulfuromonas versatilis sp. Nov., an Electrogenic Bacteria Capable of Versatile Metabolism Isolated from a Graphene Oxide-Reducing Enrichment Culture.</title>
        <authorList>
            <person name="Xie L."/>
            <person name="Yoshida N."/>
            <person name="Ishii S."/>
            <person name="Meng L."/>
        </authorList>
    </citation>
    <scope>NUCLEOTIDE SEQUENCE [LARGE SCALE GENOMIC DNA]</scope>
    <source>
        <strain evidence="3 4">NIT-T3</strain>
    </source>
</reference>
<feature type="signal peptide" evidence="2">
    <location>
        <begin position="1"/>
        <end position="22"/>
    </location>
</feature>